<keyword evidence="5 10" id="KW-0276">Fatty acid metabolism</keyword>
<evidence type="ECO:0000256" key="1">
    <source>
        <dbReference type="ARBA" id="ARBA00004141"/>
    </source>
</evidence>
<evidence type="ECO:0000313" key="11">
    <source>
        <dbReference type="EMBL" id="KFP29385.1"/>
    </source>
</evidence>
<dbReference type="InterPro" id="IPR030457">
    <property type="entry name" value="ELO_CS"/>
</dbReference>
<keyword evidence="2 10" id="KW-0444">Lipid biosynthesis</keyword>
<feature type="transmembrane region" description="Helical" evidence="10">
    <location>
        <begin position="27"/>
        <end position="50"/>
    </location>
</feature>
<dbReference type="GO" id="GO:0042761">
    <property type="term" value="P:very long-chain fatty acid biosynthetic process"/>
    <property type="evidence" value="ECO:0007669"/>
    <property type="project" value="TreeGrafter"/>
</dbReference>
<dbReference type="GO" id="GO:0019367">
    <property type="term" value="P:fatty acid elongation, saturated fatty acid"/>
    <property type="evidence" value="ECO:0007669"/>
    <property type="project" value="TreeGrafter"/>
</dbReference>
<organism evidence="11 12">
    <name type="scientific">Colius striatus</name>
    <name type="common">Speckled mousebird</name>
    <dbReference type="NCBI Taxonomy" id="57412"/>
    <lineage>
        <taxon>Eukaryota</taxon>
        <taxon>Metazoa</taxon>
        <taxon>Chordata</taxon>
        <taxon>Craniata</taxon>
        <taxon>Vertebrata</taxon>
        <taxon>Euteleostomi</taxon>
        <taxon>Archelosauria</taxon>
        <taxon>Archosauria</taxon>
        <taxon>Dinosauria</taxon>
        <taxon>Saurischia</taxon>
        <taxon>Theropoda</taxon>
        <taxon>Coelurosauria</taxon>
        <taxon>Aves</taxon>
        <taxon>Neognathae</taxon>
        <taxon>Neoaves</taxon>
        <taxon>Telluraves</taxon>
        <taxon>Coraciimorphae</taxon>
        <taxon>Coliiformes</taxon>
        <taxon>Coliidae</taxon>
        <taxon>Colius</taxon>
    </lineage>
</organism>
<keyword evidence="3 10" id="KW-0808">Transferase</keyword>
<keyword evidence="7 10" id="KW-0443">Lipid metabolism</keyword>
<evidence type="ECO:0000313" key="12">
    <source>
        <dbReference type="Proteomes" id="UP000053615"/>
    </source>
</evidence>
<feature type="non-terminal residue" evidence="11">
    <location>
        <position position="223"/>
    </location>
</feature>
<keyword evidence="8 10" id="KW-0472">Membrane</keyword>
<dbReference type="GO" id="GO:0034625">
    <property type="term" value="P:fatty acid elongation, monounsaturated fatty acid"/>
    <property type="evidence" value="ECO:0007669"/>
    <property type="project" value="TreeGrafter"/>
</dbReference>
<dbReference type="PANTHER" id="PTHR11157">
    <property type="entry name" value="FATTY ACID ACYL TRANSFERASE-RELATED"/>
    <property type="match status" value="1"/>
</dbReference>
<dbReference type="InterPro" id="IPR002076">
    <property type="entry name" value="ELO_fam"/>
</dbReference>
<name>A0A091JXB5_COLST</name>
<dbReference type="EMBL" id="KK535970">
    <property type="protein sequence ID" value="KFP29385.1"/>
    <property type="molecule type" value="Genomic_DNA"/>
</dbReference>
<dbReference type="PANTHER" id="PTHR11157:SF68">
    <property type="entry name" value="ELONGATION OF VERY LONG CHAIN FATTY ACIDS PROTEIN 3"/>
    <property type="match status" value="1"/>
</dbReference>
<feature type="non-terminal residue" evidence="11">
    <location>
        <position position="1"/>
    </location>
</feature>
<dbReference type="Proteomes" id="UP000053615">
    <property type="component" value="Unassembled WGS sequence"/>
</dbReference>
<gene>
    <name evidence="11" type="ORF">N325_10940</name>
</gene>
<proteinExistence type="inferred from homology"/>
<comment type="subcellular location">
    <subcellularLocation>
        <location evidence="1">Membrane</location>
        <topology evidence="1">Multi-pass membrane protein</topology>
    </subcellularLocation>
</comment>
<evidence type="ECO:0000256" key="2">
    <source>
        <dbReference type="ARBA" id="ARBA00022516"/>
    </source>
</evidence>
<feature type="transmembrane region" description="Helical" evidence="10">
    <location>
        <begin position="130"/>
        <end position="149"/>
    </location>
</feature>
<dbReference type="GO" id="GO:0005789">
    <property type="term" value="C:endoplasmic reticulum membrane"/>
    <property type="evidence" value="ECO:0007669"/>
    <property type="project" value="TreeGrafter"/>
</dbReference>
<sequence length="223" mass="26249">TFFFVVVYVIVIFGIQRFMKQREGFSLRAPLTLWSFSLALLSTVASIRLWKHTLFIFSTKGLKQTMCSQSIYIHPLTKLWIFLFVVTKLVELGDTMFIVLRKKPLIFLHWYHHAGTLMIAWYSYKEMAAGGPWPAVLNFSVHSIMYSYYTVKATGYRVPRLVCMTITSVQMLQMVMYMVMNVLLIIWKDERTCPTTWTFLSHSWLLSTTFLVLFGNYFFKTYL</sequence>
<keyword evidence="9 10" id="KW-0275">Fatty acid biosynthesis</keyword>
<evidence type="ECO:0000256" key="8">
    <source>
        <dbReference type="ARBA" id="ARBA00023136"/>
    </source>
</evidence>
<feature type="transmembrane region" description="Helical" evidence="10">
    <location>
        <begin position="161"/>
        <end position="187"/>
    </location>
</feature>
<keyword evidence="4 10" id="KW-0812">Transmembrane</keyword>
<reference evidence="11 12" key="1">
    <citation type="submission" date="2014-04" db="EMBL/GenBank/DDBJ databases">
        <title>Genome evolution of avian class.</title>
        <authorList>
            <person name="Zhang G."/>
            <person name="Li C."/>
        </authorList>
    </citation>
    <scope>NUCLEOTIDE SEQUENCE [LARGE SCALE GENOMIC DNA]</scope>
    <source>
        <strain evidence="11">BGI_N325</strain>
    </source>
</reference>
<evidence type="ECO:0000256" key="6">
    <source>
        <dbReference type="ARBA" id="ARBA00022989"/>
    </source>
</evidence>
<accession>A0A091JXB5</accession>
<evidence type="ECO:0000256" key="5">
    <source>
        <dbReference type="ARBA" id="ARBA00022832"/>
    </source>
</evidence>
<dbReference type="GO" id="GO:0034626">
    <property type="term" value="P:fatty acid elongation, polyunsaturated fatty acid"/>
    <property type="evidence" value="ECO:0007669"/>
    <property type="project" value="TreeGrafter"/>
</dbReference>
<feature type="transmembrane region" description="Helical" evidence="10">
    <location>
        <begin position="107"/>
        <end position="124"/>
    </location>
</feature>
<evidence type="ECO:0000256" key="3">
    <source>
        <dbReference type="ARBA" id="ARBA00022679"/>
    </source>
</evidence>
<feature type="transmembrane region" description="Helical" evidence="10">
    <location>
        <begin position="199"/>
        <end position="219"/>
    </location>
</feature>
<dbReference type="GO" id="GO:0030148">
    <property type="term" value="P:sphingolipid biosynthetic process"/>
    <property type="evidence" value="ECO:0007669"/>
    <property type="project" value="TreeGrafter"/>
</dbReference>
<protein>
    <recommendedName>
        <fullName evidence="10">Elongation of very long chain fatty acids protein</fullName>
        <ecNumber evidence="10">2.3.1.199</ecNumber>
    </recommendedName>
    <alternativeName>
        <fullName evidence="10">Very-long-chain 3-oxoacyl-CoA synthase</fullName>
    </alternativeName>
</protein>
<evidence type="ECO:0000256" key="9">
    <source>
        <dbReference type="ARBA" id="ARBA00023160"/>
    </source>
</evidence>
<dbReference type="Pfam" id="PF01151">
    <property type="entry name" value="ELO"/>
    <property type="match status" value="1"/>
</dbReference>
<evidence type="ECO:0000256" key="4">
    <source>
        <dbReference type="ARBA" id="ARBA00022692"/>
    </source>
</evidence>
<keyword evidence="6 10" id="KW-1133">Transmembrane helix</keyword>
<keyword evidence="12" id="KW-1185">Reference proteome</keyword>
<dbReference type="GO" id="GO:0009922">
    <property type="term" value="F:fatty acid elongase activity"/>
    <property type="evidence" value="ECO:0007669"/>
    <property type="project" value="UniProtKB-EC"/>
</dbReference>
<comment type="similarity">
    <text evidence="10">Belongs to the ELO family.</text>
</comment>
<feature type="transmembrane region" description="Helical" evidence="10">
    <location>
        <begin position="79"/>
        <end position="100"/>
    </location>
</feature>
<dbReference type="PROSITE" id="PS01188">
    <property type="entry name" value="ELO"/>
    <property type="match status" value="1"/>
</dbReference>
<dbReference type="EC" id="2.3.1.199" evidence="10"/>
<evidence type="ECO:0000256" key="7">
    <source>
        <dbReference type="ARBA" id="ARBA00023098"/>
    </source>
</evidence>
<dbReference type="AlphaFoldDB" id="A0A091JXB5"/>
<evidence type="ECO:0000256" key="10">
    <source>
        <dbReference type="RuleBase" id="RU361115"/>
    </source>
</evidence>
<comment type="catalytic activity">
    <reaction evidence="10">
        <text>a very-long-chain acyl-CoA + malonyl-CoA + H(+) = a very-long-chain 3-oxoacyl-CoA + CO2 + CoA</text>
        <dbReference type="Rhea" id="RHEA:32727"/>
        <dbReference type="ChEBI" id="CHEBI:15378"/>
        <dbReference type="ChEBI" id="CHEBI:16526"/>
        <dbReference type="ChEBI" id="CHEBI:57287"/>
        <dbReference type="ChEBI" id="CHEBI:57384"/>
        <dbReference type="ChEBI" id="CHEBI:90725"/>
        <dbReference type="ChEBI" id="CHEBI:90736"/>
        <dbReference type="EC" id="2.3.1.199"/>
    </reaction>
</comment>